<dbReference type="PANTHER" id="PTHR11592">
    <property type="entry name" value="GLUTATHIONE PEROXIDASE"/>
    <property type="match status" value="1"/>
</dbReference>
<dbReference type="AlphaFoldDB" id="A0A323US02"/>
<evidence type="ECO:0000256" key="4">
    <source>
        <dbReference type="PIRSR" id="PIRSR000303-1"/>
    </source>
</evidence>
<evidence type="ECO:0000256" key="5">
    <source>
        <dbReference type="RuleBase" id="RU000499"/>
    </source>
</evidence>
<gene>
    <name evidence="8" type="ORF">DNK49_20025</name>
</gene>
<evidence type="ECO:0000313" key="9">
    <source>
        <dbReference type="Proteomes" id="UP000248259"/>
    </source>
</evidence>
<dbReference type="SUPFAM" id="SSF52833">
    <property type="entry name" value="Thioredoxin-like"/>
    <property type="match status" value="1"/>
</dbReference>
<feature type="active site" evidence="4">
    <location>
        <position position="67"/>
    </location>
</feature>
<dbReference type="RefSeq" id="WP_110528946.1">
    <property type="nucleotide sequence ID" value="NZ_QKOE01000022.1"/>
</dbReference>
<dbReference type="Gene3D" id="3.40.30.10">
    <property type="entry name" value="Glutaredoxin"/>
    <property type="match status" value="1"/>
</dbReference>
<keyword evidence="2 5" id="KW-0575">Peroxidase</keyword>
<keyword evidence="9" id="KW-1185">Reference proteome</keyword>
<dbReference type="GO" id="GO:0004601">
    <property type="term" value="F:peroxidase activity"/>
    <property type="evidence" value="ECO:0007669"/>
    <property type="project" value="UniProtKB-KW"/>
</dbReference>
<sequence length="185" mass="20637">MFARALLPAMFALFATLLPNTVSAQDTSAGNALYAHELRRLHSGEVVRLSDRLAGQPVLIVNTASHCGFTSQFRELEAVHQQYKDRGLRVAGFSSNDFDQEADNEAKAAEVCFLNFGVTFDMFAPIHVRGAQAHPLFRELARRAEAPAWNFHKYLIDRNGRVVATFPSKVKPDAPEVRKAIERLL</sequence>
<evidence type="ECO:0000313" key="8">
    <source>
        <dbReference type="EMBL" id="PZA14773.1"/>
    </source>
</evidence>
<comment type="caution">
    <text evidence="8">The sequence shown here is derived from an EMBL/GenBank/DDBJ whole genome shotgun (WGS) entry which is preliminary data.</text>
</comment>
<keyword evidence="6" id="KW-0732">Signal</keyword>
<dbReference type="CDD" id="cd00340">
    <property type="entry name" value="GSH_Peroxidase"/>
    <property type="match status" value="1"/>
</dbReference>
<dbReference type="OrthoDB" id="9785502at2"/>
<evidence type="ECO:0000256" key="3">
    <source>
        <dbReference type="ARBA" id="ARBA00023002"/>
    </source>
</evidence>
<dbReference type="Pfam" id="PF00255">
    <property type="entry name" value="GSHPx"/>
    <property type="match status" value="1"/>
</dbReference>
<dbReference type="EMBL" id="QKOE01000022">
    <property type="protein sequence ID" value="PZA14773.1"/>
    <property type="molecule type" value="Genomic_DNA"/>
</dbReference>
<feature type="chain" id="PRO_5016426562" description="Glutathione peroxidase" evidence="6">
    <location>
        <begin position="25"/>
        <end position="185"/>
    </location>
</feature>
<dbReference type="InterPro" id="IPR013766">
    <property type="entry name" value="Thioredoxin_domain"/>
</dbReference>
<accession>A0A323US02</accession>
<feature type="signal peptide" evidence="6">
    <location>
        <begin position="1"/>
        <end position="24"/>
    </location>
</feature>
<feature type="domain" description="Thioredoxin" evidence="7">
    <location>
        <begin position="12"/>
        <end position="185"/>
    </location>
</feature>
<name>A0A323US02_9RHOO</name>
<evidence type="ECO:0000259" key="7">
    <source>
        <dbReference type="PROSITE" id="PS51352"/>
    </source>
</evidence>
<dbReference type="GO" id="GO:0034599">
    <property type="term" value="P:cellular response to oxidative stress"/>
    <property type="evidence" value="ECO:0007669"/>
    <property type="project" value="TreeGrafter"/>
</dbReference>
<evidence type="ECO:0000256" key="2">
    <source>
        <dbReference type="ARBA" id="ARBA00022559"/>
    </source>
</evidence>
<evidence type="ECO:0000256" key="6">
    <source>
        <dbReference type="SAM" id="SignalP"/>
    </source>
</evidence>
<dbReference type="InterPro" id="IPR036249">
    <property type="entry name" value="Thioredoxin-like_sf"/>
</dbReference>
<protein>
    <recommendedName>
        <fullName evidence="5">Glutathione peroxidase</fullName>
    </recommendedName>
</protein>
<dbReference type="Proteomes" id="UP000248259">
    <property type="component" value="Unassembled WGS sequence"/>
</dbReference>
<proteinExistence type="inferred from homology"/>
<reference evidence="8 9" key="1">
    <citation type="submission" date="2018-06" db="EMBL/GenBank/DDBJ databases">
        <title>Azoarcus communis strain SWub3 genome.</title>
        <authorList>
            <person name="Zorraquino Salvo V."/>
            <person name="Toubiana D."/>
            <person name="Blumwald E."/>
        </authorList>
    </citation>
    <scope>NUCLEOTIDE SEQUENCE [LARGE SCALE GENOMIC DNA]</scope>
    <source>
        <strain evidence="8 9">SWub3</strain>
    </source>
</reference>
<dbReference type="InterPro" id="IPR029759">
    <property type="entry name" value="GPX_AS"/>
</dbReference>
<evidence type="ECO:0000256" key="1">
    <source>
        <dbReference type="ARBA" id="ARBA00006926"/>
    </source>
</evidence>
<dbReference type="PROSITE" id="PS51352">
    <property type="entry name" value="THIOREDOXIN_2"/>
    <property type="match status" value="1"/>
</dbReference>
<keyword evidence="3 5" id="KW-0560">Oxidoreductase</keyword>
<organism evidence="8 9">
    <name type="scientific">Parazoarcus communis SWub3 = DSM 12120</name>
    <dbReference type="NCBI Taxonomy" id="1121029"/>
    <lineage>
        <taxon>Bacteria</taxon>
        <taxon>Pseudomonadati</taxon>
        <taxon>Pseudomonadota</taxon>
        <taxon>Betaproteobacteria</taxon>
        <taxon>Rhodocyclales</taxon>
        <taxon>Zoogloeaceae</taxon>
        <taxon>Parazoarcus</taxon>
    </lineage>
</organism>
<dbReference type="PRINTS" id="PR01011">
    <property type="entry name" value="GLUTPROXDASE"/>
</dbReference>
<dbReference type="InterPro" id="IPR000889">
    <property type="entry name" value="Glutathione_peroxidase"/>
</dbReference>
<dbReference type="PROSITE" id="PS00460">
    <property type="entry name" value="GLUTATHIONE_PEROXID_1"/>
    <property type="match status" value="1"/>
</dbReference>
<comment type="similarity">
    <text evidence="1 5">Belongs to the glutathione peroxidase family.</text>
</comment>
<dbReference type="PANTHER" id="PTHR11592:SF44">
    <property type="entry name" value="GLUTATHIONE PEROXIDASE"/>
    <property type="match status" value="1"/>
</dbReference>
<dbReference type="PIRSF" id="PIRSF000303">
    <property type="entry name" value="Glutathion_perox"/>
    <property type="match status" value="1"/>
</dbReference>
<dbReference type="PROSITE" id="PS51355">
    <property type="entry name" value="GLUTATHIONE_PEROXID_3"/>
    <property type="match status" value="1"/>
</dbReference>